<organism evidence="2 3">
    <name type="scientific">Methanosarcina mazei</name>
    <name type="common">Methanosarcina frisia</name>
    <dbReference type="NCBI Taxonomy" id="2209"/>
    <lineage>
        <taxon>Archaea</taxon>
        <taxon>Methanobacteriati</taxon>
        <taxon>Methanobacteriota</taxon>
        <taxon>Stenosarchaea group</taxon>
        <taxon>Methanomicrobia</taxon>
        <taxon>Methanosarcinales</taxon>
        <taxon>Methanosarcinaceae</taxon>
        <taxon>Methanosarcina</taxon>
    </lineage>
</organism>
<feature type="non-terminal residue" evidence="2">
    <location>
        <position position="1"/>
    </location>
</feature>
<reference evidence="2 3" key="1">
    <citation type="submission" date="2018-05" db="EMBL/GenBank/DDBJ databases">
        <title>Methanosarcina gilichinskyana sp. nov., a novel methanogenic archaeon isolated from Holocene permafrost, North East Russia.</title>
        <authorList>
            <person name="Oshurkova V."/>
            <person name="Meer M."/>
            <person name="Bochkareva O."/>
            <person name="Shcherbakova V."/>
        </authorList>
    </citation>
    <scope>NUCLEOTIDE SEQUENCE [LARGE SCALE GENOMIC DNA]</scope>
    <source>
        <strain evidence="2 3">JL01</strain>
    </source>
</reference>
<protein>
    <recommendedName>
        <fullName evidence="1">DUF6036 domain-containing protein</fullName>
    </recommendedName>
</protein>
<dbReference type="Proteomes" id="UP000300067">
    <property type="component" value="Chromosome"/>
</dbReference>
<dbReference type="InterPro" id="IPR045792">
    <property type="entry name" value="DUF6036"/>
</dbReference>
<dbReference type="EMBL" id="CP029709">
    <property type="protein sequence ID" value="QCR17680.1"/>
    <property type="molecule type" value="Genomic_DNA"/>
</dbReference>
<dbReference type="InterPro" id="IPR043519">
    <property type="entry name" value="NT_sf"/>
</dbReference>
<dbReference type="Pfam" id="PF19502">
    <property type="entry name" value="DUF6036"/>
    <property type="match status" value="1"/>
</dbReference>
<dbReference type="RefSeq" id="WP_137726829.1">
    <property type="nucleotide sequence ID" value="NZ_CP029709.1"/>
</dbReference>
<feature type="domain" description="DUF6036" evidence="1">
    <location>
        <begin position="7"/>
        <end position="148"/>
    </location>
</feature>
<name>A0A4P8R568_METMZ</name>
<evidence type="ECO:0000313" key="2">
    <source>
        <dbReference type="EMBL" id="QCR17680.1"/>
    </source>
</evidence>
<proteinExistence type="predicted"/>
<accession>A0A4P8R568</accession>
<evidence type="ECO:0000313" key="3">
    <source>
        <dbReference type="Proteomes" id="UP000300067"/>
    </source>
</evidence>
<dbReference type="SUPFAM" id="SSF81301">
    <property type="entry name" value="Nucleotidyltransferase"/>
    <property type="match status" value="1"/>
</dbReference>
<evidence type="ECO:0000259" key="1">
    <source>
        <dbReference type="Pfam" id="PF19502"/>
    </source>
</evidence>
<dbReference type="Gene3D" id="3.30.460.40">
    <property type="match status" value="1"/>
</dbReference>
<sequence>DRLPKHVDLYLIGGGAMSFQNLKVATKDIDVVLRSTRELELTRKALLSLGYFVPCIRGAYAKMNTSAILENSDGFRWDLFVQVVCNGLQLSESMAKRSIELFSLEKISVYMLAPEDIFVFKSVTSRDRDREDMYTLFTRGLDFDIIRDEILWQNEQDRSFAWIAFFFDGLEEFADRYKISHPVIGELHDLAYQDMLAQMLIERLKGGNKTYEELSQDMDSRDGKKVLESLVKKGIIKQLAESQFSLNDFS</sequence>
<dbReference type="AlphaFoldDB" id="A0A4P8R568"/>
<gene>
    <name evidence="2" type="ORF">DKM28_00755</name>
</gene>